<feature type="region of interest" description="Disordered" evidence="1">
    <location>
        <begin position="41"/>
        <end position="62"/>
    </location>
</feature>
<evidence type="ECO:0000313" key="2">
    <source>
        <dbReference type="EMBL" id="NMG22109.1"/>
    </source>
</evidence>
<proteinExistence type="predicted"/>
<gene>
    <name evidence="2" type="ORF">DP116_22690</name>
</gene>
<name>A0ABX1PCA4_9CYAN</name>
<comment type="caution">
    <text evidence="2">The sequence shown here is derived from an EMBL/GenBank/DDBJ whole genome shotgun (WGS) entry which is preliminary data.</text>
</comment>
<evidence type="ECO:0000256" key="1">
    <source>
        <dbReference type="SAM" id="MobiDB-lite"/>
    </source>
</evidence>
<organism evidence="2 3">
    <name type="scientific">Brasilonema bromeliae SPC951</name>
    <dbReference type="NCBI Taxonomy" id="385972"/>
    <lineage>
        <taxon>Bacteria</taxon>
        <taxon>Bacillati</taxon>
        <taxon>Cyanobacteriota</taxon>
        <taxon>Cyanophyceae</taxon>
        <taxon>Nostocales</taxon>
        <taxon>Scytonemataceae</taxon>
        <taxon>Brasilonema</taxon>
        <taxon>Bromeliae group (in: Brasilonema)</taxon>
    </lineage>
</organism>
<evidence type="ECO:0000313" key="3">
    <source>
        <dbReference type="Proteomes" id="UP000718564"/>
    </source>
</evidence>
<reference evidence="2 3" key="1">
    <citation type="submission" date="2018-06" db="EMBL/GenBank/DDBJ databases">
        <title>Comparative genomics of Brasilonema spp. strains.</title>
        <authorList>
            <person name="Alvarenga D.O."/>
            <person name="Fiore M.F."/>
            <person name="Varani A.M."/>
        </authorList>
    </citation>
    <scope>NUCLEOTIDE SEQUENCE [LARGE SCALE GENOMIC DNA]</scope>
    <source>
        <strain evidence="2 3">SPC951</strain>
    </source>
</reference>
<accession>A0ABX1PCA4</accession>
<dbReference type="Proteomes" id="UP000718564">
    <property type="component" value="Unassembled WGS sequence"/>
</dbReference>
<protein>
    <submittedName>
        <fullName evidence="2">Uncharacterized protein</fullName>
    </submittedName>
</protein>
<feature type="compositionally biased region" description="Basic and acidic residues" evidence="1">
    <location>
        <begin position="42"/>
        <end position="51"/>
    </location>
</feature>
<keyword evidence="3" id="KW-1185">Reference proteome</keyword>
<sequence>MKVIETIATVTEDGKMTVQLPPDIPAGEHKVVVIIAKQPLPKKPETKEKHPPLNFPVDNYSS</sequence>
<dbReference type="RefSeq" id="WP_169157327.1">
    <property type="nucleotide sequence ID" value="NZ_CAWPJE010000219.1"/>
</dbReference>
<dbReference type="EMBL" id="QMEB01000222">
    <property type="protein sequence ID" value="NMG22109.1"/>
    <property type="molecule type" value="Genomic_DNA"/>
</dbReference>